<dbReference type="InterPro" id="IPR027597">
    <property type="entry name" value="HprK-rel_B"/>
</dbReference>
<comment type="caution">
    <text evidence="1">The sequence shown here is derived from an EMBL/GenBank/DDBJ whole genome shotgun (WGS) entry which is preliminary data.</text>
</comment>
<keyword evidence="1" id="KW-0418">Kinase</keyword>
<proteinExistence type="predicted"/>
<name>A0ABT4JW34_9GAMM</name>
<reference evidence="1" key="1">
    <citation type="submission" date="2022-12" db="EMBL/GenBank/DDBJ databases">
        <title>Marinomonas 15G1-11 sp. nov, isolated from marine algae.</title>
        <authorList>
            <person name="Butt M."/>
            <person name="Choi D.G."/>
            <person name="Kim J.M."/>
            <person name="Lee J.K."/>
            <person name="Baek J.H."/>
            <person name="Jeon C.O."/>
        </authorList>
    </citation>
    <scope>NUCLEOTIDE SEQUENCE</scope>
    <source>
        <strain evidence="1">15G1-11</strain>
    </source>
</reference>
<dbReference type="Gene3D" id="3.40.50.300">
    <property type="entry name" value="P-loop containing nucleotide triphosphate hydrolases"/>
    <property type="match status" value="1"/>
</dbReference>
<dbReference type="EMBL" id="JAPUBN010000014">
    <property type="protein sequence ID" value="MCZ2721784.1"/>
    <property type="molecule type" value="Genomic_DNA"/>
</dbReference>
<dbReference type="NCBIfam" id="TIGR04355">
    <property type="entry name" value="HprK_rel_B"/>
    <property type="match status" value="1"/>
</dbReference>
<keyword evidence="1" id="KW-0808">Transferase</keyword>
<accession>A0ABT4JW34</accession>
<dbReference type="SUPFAM" id="SSF53795">
    <property type="entry name" value="PEP carboxykinase-like"/>
    <property type="match status" value="1"/>
</dbReference>
<organism evidence="1 2">
    <name type="scientific">Marinomonas phaeophyticola</name>
    <dbReference type="NCBI Taxonomy" id="3004091"/>
    <lineage>
        <taxon>Bacteria</taxon>
        <taxon>Pseudomonadati</taxon>
        <taxon>Pseudomonadota</taxon>
        <taxon>Gammaproteobacteria</taxon>
        <taxon>Oceanospirillales</taxon>
        <taxon>Oceanospirillaceae</taxon>
        <taxon>Marinomonas</taxon>
    </lineage>
</organism>
<dbReference type="GO" id="GO:0016301">
    <property type="term" value="F:kinase activity"/>
    <property type="evidence" value="ECO:0007669"/>
    <property type="project" value="UniProtKB-KW"/>
</dbReference>
<keyword evidence="2" id="KW-1185">Reference proteome</keyword>
<evidence type="ECO:0000313" key="1">
    <source>
        <dbReference type="EMBL" id="MCZ2721784.1"/>
    </source>
</evidence>
<gene>
    <name evidence="1" type="ORF">O1D97_09000</name>
</gene>
<sequence>MNSHLTAITQELNINTDACLYRFDLDLSHCHLTVLSNTQALVSELRDYFRSYPQHQATADIEIHLIESSEPAPSYPWADWAREAGKSGRKDSYVDIHKGRLLHKVRTGMVFFQSNMSRLAVGPCLQNINQVVNFINNQYMNYLQQQEHVICHAAAVSINGKGTAVAAFSGGGKSTLMLKLMDHPGAKFISNDRLFLKANSQGVLSRGVPKLPRINPGTILNNPKLLSILDPEEQHSLNRLPQTELWDLEQKYDVMIDQVYGENKIELETQLDTVLLLNWDRKSSDKPLLTKVNPENHKKLIGAIMKSPGPFYQDAKGAFLAGPEIPALEQYLAVLNKVNVYEVSGGVDFDYLAQIYLETA</sequence>
<evidence type="ECO:0000313" key="2">
    <source>
        <dbReference type="Proteomes" id="UP001149719"/>
    </source>
</evidence>
<dbReference type="RefSeq" id="WP_269124863.1">
    <property type="nucleotide sequence ID" value="NZ_JAPUBN010000014.1"/>
</dbReference>
<dbReference type="InterPro" id="IPR027417">
    <property type="entry name" value="P-loop_NTPase"/>
</dbReference>
<dbReference type="Proteomes" id="UP001149719">
    <property type="component" value="Unassembled WGS sequence"/>
</dbReference>
<protein>
    <submittedName>
        <fullName evidence="1">HprK-related kinase B</fullName>
    </submittedName>
</protein>